<comment type="similarity">
    <text evidence="2">Belongs to the CDC45 family.</text>
</comment>
<organism evidence="7 8">
    <name type="scientific">Basidiobolus ranarum</name>
    <dbReference type="NCBI Taxonomy" id="34480"/>
    <lineage>
        <taxon>Eukaryota</taxon>
        <taxon>Fungi</taxon>
        <taxon>Fungi incertae sedis</taxon>
        <taxon>Zoopagomycota</taxon>
        <taxon>Entomophthoromycotina</taxon>
        <taxon>Basidiobolomycetes</taxon>
        <taxon>Basidiobolales</taxon>
        <taxon>Basidiobolaceae</taxon>
        <taxon>Basidiobolus</taxon>
    </lineage>
</organism>
<dbReference type="EMBL" id="JASJQH010006887">
    <property type="protein sequence ID" value="KAK9729000.1"/>
    <property type="molecule type" value="Genomic_DNA"/>
</dbReference>
<evidence type="ECO:0000313" key="8">
    <source>
        <dbReference type="Proteomes" id="UP001479436"/>
    </source>
</evidence>
<keyword evidence="8" id="KW-1185">Reference proteome</keyword>
<evidence type="ECO:0000256" key="5">
    <source>
        <dbReference type="ARBA" id="ARBA00023306"/>
    </source>
</evidence>
<keyword evidence="7" id="KW-0648">Protein biosynthesis</keyword>
<dbReference type="Proteomes" id="UP001479436">
    <property type="component" value="Unassembled WGS sequence"/>
</dbReference>
<evidence type="ECO:0000256" key="6">
    <source>
        <dbReference type="SAM" id="MobiDB-lite"/>
    </source>
</evidence>
<evidence type="ECO:0000256" key="2">
    <source>
        <dbReference type="ARBA" id="ARBA00010727"/>
    </source>
</evidence>
<keyword evidence="7" id="KW-0396">Initiation factor</keyword>
<feature type="region of interest" description="Disordered" evidence="6">
    <location>
        <begin position="151"/>
        <end position="177"/>
    </location>
</feature>
<dbReference type="PANTHER" id="PTHR10507">
    <property type="entry name" value="CDC45-RELATED PROTEIN"/>
    <property type="match status" value="1"/>
</dbReference>
<dbReference type="Pfam" id="PF02724">
    <property type="entry name" value="CDC45"/>
    <property type="match status" value="2"/>
</dbReference>
<comment type="caution">
    <text evidence="7">The sequence shown here is derived from an EMBL/GenBank/DDBJ whole genome shotgun (WGS) entry which is preliminary data.</text>
</comment>
<proteinExistence type="inferred from homology"/>
<sequence>MGLFNADRFQEAYDKIKEDALGLDCSILIFVASDTDALCACKILQELLKTDYLAHKIVPVNGYTDLSYANQELIEDNSNIRSIIMLNCGGMVDLTEFLNISNNTGVYVFDSHRPLHLSNMFGFSPIVVFDDEDPDALQHVQKAFEALEYADSEDEDSDAMEEDDPLDSSHRVARQQRREHKQVITAYYSSGTHYGPAAALMIYTLASELDRTTTSMLWFSIIGVTSQYLQEHLDADRYESQTQAFKDEVARLGLAQSDRFLGSDNSEGDTQREEYAIKYHEELRFMLFRHWSLYESMFHSSYVAAKLGIWREKGRRRLLNMLAKMGFSLRQCQQLYTHMDLSLKRTLRQKIEEVAPDYGLVDLCYGSFMRSYGYKGNLSASDVVYAITALLKSTPEVAKRLGTELEWNDTVDGEEEQETQWMKSFYTAYDALDDIELIQHGLSLAMKLQQAVVRQGTSMIERHAIKTLKTFRFAVVKDGPDLTLFSHPATLSQLALFLLDAMREYRKADLPFVIAALNENQGTYMVVGVSGSNQHGDTRRNHFGLAFQHTAHLTGARCRHDSFETSVMEIKSEDLAVFMEHLHIRILQ</sequence>
<protein>
    <submittedName>
        <fullName evidence="7">DNA replication initiation factor cdc45</fullName>
    </submittedName>
</protein>
<keyword evidence="5" id="KW-0131">Cell cycle</keyword>
<keyword evidence="4" id="KW-0539">Nucleus</keyword>
<dbReference type="PANTHER" id="PTHR10507:SF0">
    <property type="entry name" value="CELL DIVISION CONTROL PROTEIN 45 HOMOLOG"/>
    <property type="match status" value="1"/>
</dbReference>
<gene>
    <name evidence="7" type="primary">CDC45</name>
    <name evidence="7" type="ORF">K7432_000636</name>
</gene>
<reference evidence="7 8" key="1">
    <citation type="submission" date="2023-04" db="EMBL/GenBank/DDBJ databases">
        <title>Genome of Basidiobolus ranarum AG-B5.</title>
        <authorList>
            <person name="Stajich J.E."/>
            <person name="Carter-House D."/>
            <person name="Gryganskyi A."/>
        </authorList>
    </citation>
    <scope>NUCLEOTIDE SEQUENCE [LARGE SCALE GENOMIC DNA]</scope>
    <source>
        <strain evidence="7 8">AG-B5</strain>
    </source>
</reference>
<evidence type="ECO:0000313" key="7">
    <source>
        <dbReference type="EMBL" id="KAK9729000.1"/>
    </source>
</evidence>
<dbReference type="InterPro" id="IPR003874">
    <property type="entry name" value="CDC45"/>
</dbReference>
<feature type="compositionally biased region" description="Acidic residues" evidence="6">
    <location>
        <begin position="151"/>
        <end position="166"/>
    </location>
</feature>
<keyword evidence="3" id="KW-0235">DNA replication</keyword>
<name>A0ABR2WAX7_9FUNG</name>
<evidence type="ECO:0000256" key="4">
    <source>
        <dbReference type="ARBA" id="ARBA00023242"/>
    </source>
</evidence>
<dbReference type="GO" id="GO:0003743">
    <property type="term" value="F:translation initiation factor activity"/>
    <property type="evidence" value="ECO:0007669"/>
    <property type="project" value="UniProtKB-KW"/>
</dbReference>
<evidence type="ECO:0000256" key="3">
    <source>
        <dbReference type="ARBA" id="ARBA00022705"/>
    </source>
</evidence>
<evidence type="ECO:0000256" key="1">
    <source>
        <dbReference type="ARBA" id="ARBA00004123"/>
    </source>
</evidence>
<accession>A0ABR2WAX7</accession>
<comment type="subcellular location">
    <subcellularLocation>
        <location evidence="1">Nucleus</location>
    </subcellularLocation>
</comment>